<dbReference type="Proteomes" id="UP000231632">
    <property type="component" value="Unassembled WGS sequence"/>
</dbReference>
<evidence type="ECO:0000256" key="1">
    <source>
        <dbReference type="PROSITE-ProRule" id="PRU00473"/>
    </source>
</evidence>
<keyword evidence="5" id="KW-0449">Lipoprotein</keyword>
<dbReference type="CDD" id="cd07185">
    <property type="entry name" value="OmpA_C-like"/>
    <property type="match status" value="1"/>
</dbReference>
<name>A0A1L8CMR9_9PROT</name>
<dbReference type="RefSeq" id="WP_072659586.1">
    <property type="nucleotide sequence ID" value="NZ_BDFD01000008.1"/>
</dbReference>
<feature type="coiled-coil region" evidence="2">
    <location>
        <begin position="43"/>
        <end position="70"/>
    </location>
</feature>
<keyword evidence="6" id="KW-1185">Reference proteome</keyword>
<sequence length="217" mass="24105">MVKPRYLLLVMLLTLSSCSTIEAIFGISDEPAVQDDSRLAAENQQLGTEIADLRQELSVLEGDIADQKSQEVARLEAEEKARLQAEQAIPKDRLWVTVSFRSGYMELTKASRRALKRLAEKFVSKPRTQTLDVRGYTDDEPIGGYAHSRHTPRHPYKTNLALSKARADSVAATMISAGVPHNIVHAEGFGATHFVADNKTASGRERNRRAEVHLVNK</sequence>
<feature type="domain" description="OmpA-like" evidence="4">
    <location>
        <begin position="87"/>
        <end position="217"/>
    </location>
</feature>
<dbReference type="PANTHER" id="PTHR30329:SF21">
    <property type="entry name" value="LIPOPROTEIN YIAD-RELATED"/>
    <property type="match status" value="1"/>
</dbReference>
<dbReference type="SUPFAM" id="SSF103088">
    <property type="entry name" value="OmpA-like"/>
    <property type="match status" value="1"/>
</dbReference>
<reference evidence="5 6" key="1">
    <citation type="journal article" date="2017" name="Arch. Microbiol.">
        <title>Mariprofundus micogutta sp. nov., a novel iron-oxidizing zetaproteobacterium isolated from a deep-sea hydrothermal field at the Bayonnaise knoll of the Izu-Ogasawara arc, and a description of Mariprofundales ord. nov. and Zetaproteobacteria classis nov.</title>
        <authorList>
            <person name="Makita H."/>
            <person name="Tanaka E."/>
            <person name="Mitsunobu S."/>
            <person name="Miyazaki M."/>
            <person name="Nunoura T."/>
            <person name="Uematsu K."/>
            <person name="Takaki Y."/>
            <person name="Nishi S."/>
            <person name="Shimamura S."/>
            <person name="Takai K."/>
        </authorList>
    </citation>
    <scope>NUCLEOTIDE SEQUENCE [LARGE SCALE GENOMIC DNA]</scope>
    <source>
        <strain evidence="5 6">ET2</strain>
    </source>
</reference>
<protein>
    <submittedName>
        <fullName evidence="5">Putative lipoprotein YiaD</fullName>
    </submittedName>
</protein>
<accession>A0A1L8CMR9</accession>
<organism evidence="5 6">
    <name type="scientific">Mariprofundus micogutta</name>
    <dbReference type="NCBI Taxonomy" id="1921010"/>
    <lineage>
        <taxon>Bacteria</taxon>
        <taxon>Pseudomonadati</taxon>
        <taxon>Pseudomonadota</taxon>
        <taxon>Candidatius Mariprofundia</taxon>
        <taxon>Mariprofundales</taxon>
        <taxon>Mariprofundaceae</taxon>
        <taxon>Mariprofundus</taxon>
    </lineage>
</organism>
<proteinExistence type="predicted"/>
<feature type="chain" id="PRO_5012928051" evidence="3">
    <location>
        <begin position="23"/>
        <end position="217"/>
    </location>
</feature>
<evidence type="ECO:0000313" key="6">
    <source>
        <dbReference type="Proteomes" id="UP000231632"/>
    </source>
</evidence>
<dbReference type="PANTHER" id="PTHR30329">
    <property type="entry name" value="STATOR ELEMENT OF FLAGELLAR MOTOR COMPLEX"/>
    <property type="match status" value="1"/>
</dbReference>
<dbReference type="InterPro" id="IPR036737">
    <property type="entry name" value="OmpA-like_sf"/>
</dbReference>
<dbReference type="InterPro" id="IPR050330">
    <property type="entry name" value="Bact_OuterMem_StrucFunc"/>
</dbReference>
<dbReference type="InterPro" id="IPR006665">
    <property type="entry name" value="OmpA-like"/>
</dbReference>
<dbReference type="AlphaFoldDB" id="A0A1L8CMR9"/>
<comment type="caution">
    <text evidence="5">The sequence shown here is derived from an EMBL/GenBank/DDBJ whole genome shotgun (WGS) entry which is preliminary data.</text>
</comment>
<keyword evidence="2" id="KW-0175">Coiled coil</keyword>
<evidence type="ECO:0000256" key="2">
    <source>
        <dbReference type="SAM" id="Coils"/>
    </source>
</evidence>
<gene>
    <name evidence="5" type="ORF">MMIC_P1160</name>
</gene>
<dbReference type="OrthoDB" id="1149075at2"/>
<keyword evidence="3" id="KW-0732">Signal</keyword>
<dbReference type="EMBL" id="BDFD01000008">
    <property type="protein sequence ID" value="GAV20196.1"/>
    <property type="molecule type" value="Genomic_DNA"/>
</dbReference>
<dbReference type="PROSITE" id="PS51257">
    <property type="entry name" value="PROKAR_LIPOPROTEIN"/>
    <property type="match status" value="1"/>
</dbReference>
<evidence type="ECO:0000313" key="5">
    <source>
        <dbReference type="EMBL" id="GAV20196.1"/>
    </source>
</evidence>
<evidence type="ECO:0000259" key="4">
    <source>
        <dbReference type="PROSITE" id="PS51123"/>
    </source>
</evidence>
<dbReference type="Pfam" id="PF00691">
    <property type="entry name" value="OmpA"/>
    <property type="match status" value="1"/>
</dbReference>
<dbReference type="GO" id="GO:0016020">
    <property type="term" value="C:membrane"/>
    <property type="evidence" value="ECO:0007669"/>
    <property type="project" value="UniProtKB-UniRule"/>
</dbReference>
<dbReference type="STRING" id="1921010.MMIC_P1160"/>
<keyword evidence="1" id="KW-0472">Membrane</keyword>
<dbReference type="Gene3D" id="3.30.1330.60">
    <property type="entry name" value="OmpA-like domain"/>
    <property type="match status" value="1"/>
</dbReference>
<dbReference type="PROSITE" id="PS51123">
    <property type="entry name" value="OMPA_2"/>
    <property type="match status" value="1"/>
</dbReference>
<evidence type="ECO:0000256" key="3">
    <source>
        <dbReference type="SAM" id="SignalP"/>
    </source>
</evidence>
<feature type="signal peptide" evidence="3">
    <location>
        <begin position="1"/>
        <end position="22"/>
    </location>
</feature>